<dbReference type="Pfam" id="PF08241">
    <property type="entry name" value="Methyltransf_11"/>
    <property type="match status" value="1"/>
</dbReference>
<keyword evidence="2" id="KW-0489">Methyltransferase</keyword>
<reference evidence="2 3" key="1">
    <citation type="submission" date="2019-05" db="EMBL/GenBank/DDBJ databases">
        <title>The Complete Genome Sequence of the n-alkane-degrading Desulfoglaeba alkanexedens ALDC reveals multiple alkylsuccinate synthase gene clusters.</title>
        <authorList>
            <person name="Callaghan A.V."/>
            <person name="Davidova I.A."/>
            <person name="Duncan K.E."/>
            <person name="Morris B."/>
            <person name="McInerney M.J."/>
        </authorList>
    </citation>
    <scope>NUCLEOTIDE SEQUENCE [LARGE SCALE GENOMIC DNA]</scope>
    <source>
        <strain evidence="2 3">ALDC</strain>
    </source>
</reference>
<keyword evidence="3" id="KW-1185">Reference proteome</keyword>
<sequence length="320" mass="36502">MSGLMRGWEEVILRLKHRSALKPACKAKKPAGSLPPLETVSVGSFAEYRAYAQSMEEEYRRRESIERRLAKAGDAFTVSGFCCVCRRLVPFWVDLAYGFEDGEGHRTPNWRERLVCPGCGLNNRMRAAFHLFLKLCRPAADCSLYLTEQTTRFSDLLKRCFPKTVGSEFLGPGLEPGSLNAQGTRHEDLTNLSFASAFFDFVLSFDVFEHIPGHRQAFRECRRVLRPGGTLFFTVPFDIHSPFNIVRAEVLEDGRLLHRLPPEYHGDPLREEGCLCFRHFGWECLEELRAAGFSEASCHFYWSQHYGYLGGDQFLLVARA</sequence>
<dbReference type="GO" id="GO:0008757">
    <property type="term" value="F:S-adenosylmethionine-dependent methyltransferase activity"/>
    <property type="evidence" value="ECO:0007669"/>
    <property type="project" value="InterPro"/>
</dbReference>
<evidence type="ECO:0000313" key="2">
    <source>
        <dbReference type="EMBL" id="QCQ21375.1"/>
    </source>
</evidence>
<feature type="domain" description="Methyltransferase type 11" evidence="1">
    <location>
        <begin position="184"/>
        <end position="233"/>
    </location>
</feature>
<dbReference type="AlphaFoldDB" id="A0A4P8L319"/>
<dbReference type="CDD" id="cd02440">
    <property type="entry name" value="AdoMet_MTases"/>
    <property type="match status" value="1"/>
</dbReference>
<evidence type="ECO:0000313" key="3">
    <source>
        <dbReference type="Proteomes" id="UP000298602"/>
    </source>
</evidence>
<dbReference type="GO" id="GO:0032259">
    <property type="term" value="P:methylation"/>
    <property type="evidence" value="ECO:0007669"/>
    <property type="project" value="UniProtKB-KW"/>
</dbReference>
<dbReference type="KEGG" id="dax:FDQ92_03780"/>
<keyword evidence="2" id="KW-0808">Transferase</keyword>
<organism evidence="2 3">
    <name type="scientific">Desulfoglaeba alkanexedens ALDC</name>
    <dbReference type="NCBI Taxonomy" id="980445"/>
    <lineage>
        <taxon>Bacteria</taxon>
        <taxon>Pseudomonadati</taxon>
        <taxon>Thermodesulfobacteriota</taxon>
        <taxon>Syntrophobacteria</taxon>
        <taxon>Syntrophobacterales</taxon>
        <taxon>Syntrophobacteraceae</taxon>
        <taxon>Desulfoglaeba</taxon>
    </lineage>
</organism>
<gene>
    <name evidence="2" type="ORF">FDQ92_03780</name>
</gene>
<protein>
    <submittedName>
        <fullName evidence="2">Class I SAM-dependent methyltransferase</fullName>
    </submittedName>
</protein>
<dbReference type="EMBL" id="CP040098">
    <property type="protein sequence ID" value="QCQ21375.1"/>
    <property type="molecule type" value="Genomic_DNA"/>
</dbReference>
<reference evidence="2 3" key="2">
    <citation type="submission" date="2019-05" db="EMBL/GenBank/DDBJ databases">
        <authorList>
            <person name="Suflita J.M."/>
            <person name="Marks C.R."/>
        </authorList>
    </citation>
    <scope>NUCLEOTIDE SEQUENCE [LARGE SCALE GENOMIC DNA]</scope>
    <source>
        <strain evidence="2 3">ALDC</strain>
    </source>
</reference>
<name>A0A4P8L319_9BACT</name>
<proteinExistence type="predicted"/>
<dbReference type="Proteomes" id="UP000298602">
    <property type="component" value="Chromosome"/>
</dbReference>
<dbReference type="Gene3D" id="3.40.50.150">
    <property type="entry name" value="Vaccinia Virus protein VP39"/>
    <property type="match status" value="1"/>
</dbReference>
<dbReference type="SUPFAM" id="SSF53335">
    <property type="entry name" value="S-adenosyl-L-methionine-dependent methyltransferases"/>
    <property type="match status" value="1"/>
</dbReference>
<dbReference type="InterPro" id="IPR029063">
    <property type="entry name" value="SAM-dependent_MTases_sf"/>
</dbReference>
<accession>A0A4P8L319</accession>
<evidence type="ECO:0000259" key="1">
    <source>
        <dbReference type="Pfam" id="PF08241"/>
    </source>
</evidence>
<dbReference type="InterPro" id="IPR013216">
    <property type="entry name" value="Methyltransf_11"/>
</dbReference>
<dbReference type="OrthoDB" id="9811747at2"/>